<dbReference type="Gene3D" id="3.40.50.1820">
    <property type="entry name" value="alpha/beta hydrolase"/>
    <property type="match status" value="1"/>
</dbReference>
<dbReference type="GO" id="GO:0016787">
    <property type="term" value="F:hydrolase activity"/>
    <property type="evidence" value="ECO:0007669"/>
    <property type="project" value="UniProtKB-KW"/>
</dbReference>
<dbReference type="PANTHER" id="PTHR48081:SF8">
    <property type="entry name" value="ALPHA_BETA HYDROLASE FOLD-3 DOMAIN-CONTAINING PROTEIN-RELATED"/>
    <property type="match status" value="1"/>
</dbReference>
<sequence>MTVNTTKNIGLHPVYMVLCEQHEQGPQFQDLSPEDLRAATNDMALSLMPKLPEVHQKVWKITVADREVTILVLRPLGTENELCVRSKMAVVFVEYNLAPEVKFPIAHEECYAALEWLVNNHESVKVNPDKIAIMGDSGGAHMAAGLSTISKQRGLDVIKAQALVYPAVAPHREHLESWKLYGSGEYVLTHKEANYFMDSYFPKHPSEYQDVLATPSIASKEELASLPPTLIITAECDILRDEGEAYARQITEAGADATAIRIVGTMHGFFAHPMETPQYNLAVGLIVDHVVRSFSQ</sequence>
<name>A0A8H7BIK7_9FUNG</name>
<gene>
    <name evidence="3" type="ORF">EC973_004172</name>
</gene>
<evidence type="ECO:0000313" key="3">
    <source>
        <dbReference type="EMBL" id="KAF7721755.1"/>
    </source>
</evidence>
<dbReference type="Proteomes" id="UP000605846">
    <property type="component" value="Unassembled WGS sequence"/>
</dbReference>
<dbReference type="EMBL" id="JABAYA010000238">
    <property type="protein sequence ID" value="KAF7721755.1"/>
    <property type="molecule type" value="Genomic_DNA"/>
</dbReference>
<evidence type="ECO:0000259" key="2">
    <source>
        <dbReference type="Pfam" id="PF07859"/>
    </source>
</evidence>
<evidence type="ECO:0000313" key="4">
    <source>
        <dbReference type="Proteomes" id="UP000605846"/>
    </source>
</evidence>
<comment type="caution">
    <text evidence="3">The sequence shown here is derived from an EMBL/GenBank/DDBJ whole genome shotgun (WGS) entry which is preliminary data.</text>
</comment>
<feature type="domain" description="Alpha/beta hydrolase fold-3" evidence="2">
    <location>
        <begin position="81"/>
        <end position="270"/>
    </location>
</feature>
<dbReference type="InterPro" id="IPR050300">
    <property type="entry name" value="GDXG_lipolytic_enzyme"/>
</dbReference>
<evidence type="ECO:0000256" key="1">
    <source>
        <dbReference type="ARBA" id="ARBA00022801"/>
    </source>
</evidence>
<dbReference type="SUPFAM" id="SSF53474">
    <property type="entry name" value="alpha/beta-Hydrolases"/>
    <property type="match status" value="1"/>
</dbReference>
<organism evidence="3 4">
    <name type="scientific">Apophysomyces ossiformis</name>
    <dbReference type="NCBI Taxonomy" id="679940"/>
    <lineage>
        <taxon>Eukaryota</taxon>
        <taxon>Fungi</taxon>
        <taxon>Fungi incertae sedis</taxon>
        <taxon>Mucoromycota</taxon>
        <taxon>Mucoromycotina</taxon>
        <taxon>Mucoromycetes</taxon>
        <taxon>Mucorales</taxon>
        <taxon>Mucorineae</taxon>
        <taxon>Mucoraceae</taxon>
        <taxon>Apophysomyces</taxon>
    </lineage>
</organism>
<dbReference type="PANTHER" id="PTHR48081">
    <property type="entry name" value="AB HYDROLASE SUPERFAMILY PROTEIN C4A8.06C"/>
    <property type="match status" value="1"/>
</dbReference>
<keyword evidence="4" id="KW-1185">Reference proteome</keyword>
<dbReference type="Pfam" id="PF07859">
    <property type="entry name" value="Abhydrolase_3"/>
    <property type="match status" value="1"/>
</dbReference>
<dbReference type="InterPro" id="IPR013094">
    <property type="entry name" value="AB_hydrolase_3"/>
</dbReference>
<dbReference type="OrthoDB" id="408631at2759"/>
<dbReference type="InterPro" id="IPR029058">
    <property type="entry name" value="AB_hydrolase_fold"/>
</dbReference>
<proteinExistence type="predicted"/>
<reference evidence="3" key="1">
    <citation type="submission" date="2020-01" db="EMBL/GenBank/DDBJ databases">
        <title>Genome Sequencing of Three Apophysomyces-Like Fungal Strains Confirms a Novel Fungal Genus in the Mucoromycota with divergent Burkholderia-like Endosymbiotic Bacteria.</title>
        <authorList>
            <person name="Stajich J.E."/>
            <person name="Macias A.M."/>
            <person name="Carter-House D."/>
            <person name="Lovett B."/>
            <person name="Kasson L.R."/>
            <person name="Berry K."/>
            <person name="Grigoriev I."/>
            <person name="Chang Y."/>
            <person name="Spatafora J."/>
            <person name="Kasson M.T."/>
        </authorList>
    </citation>
    <scope>NUCLEOTIDE SEQUENCE</scope>
    <source>
        <strain evidence="3">NRRL A-21654</strain>
    </source>
</reference>
<protein>
    <recommendedName>
        <fullName evidence="2">Alpha/beta hydrolase fold-3 domain-containing protein</fullName>
    </recommendedName>
</protein>
<dbReference type="AlphaFoldDB" id="A0A8H7BIK7"/>
<keyword evidence="1" id="KW-0378">Hydrolase</keyword>
<accession>A0A8H7BIK7</accession>